<proteinExistence type="predicted"/>
<protein>
    <submittedName>
        <fullName evidence="1">Uncharacterized protein</fullName>
    </submittedName>
</protein>
<dbReference type="PROSITE" id="PS51257">
    <property type="entry name" value="PROKAR_LIPOPROTEIN"/>
    <property type="match status" value="1"/>
</dbReference>
<dbReference type="AlphaFoldDB" id="A0A2S5KJZ9"/>
<organism evidence="1 2">
    <name type="scientific">Proteobacteria bacterium 228</name>
    <dbReference type="NCBI Taxonomy" id="2083153"/>
    <lineage>
        <taxon>Bacteria</taxon>
        <taxon>Pseudomonadati</taxon>
        <taxon>Pseudomonadota</taxon>
    </lineage>
</organism>
<dbReference type="Proteomes" id="UP000238196">
    <property type="component" value="Unassembled WGS sequence"/>
</dbReference>
<reference evidence="1 2" key="1">
    <citation type="submission" date="2018-02" db="EMBL/GenBank/DDBJ databases">
        <title>novel marine gammaproteobacteria from coastal saline agro ecosystem.</title>
        <authorList>
            <person name="Krishnan R."/>
            <person name="Ramesh Kumar N."/>
        </authorList>
    </citation>
    <scope>NUCLEOTIDE SEQUENCE [LARGE SCALE GENOMIC DNA]</scope>
    <source>
        <strain evidence="1 2">228</strain>
    </source>
</reference>
<evidence type="ECO:0000313" key="1">
    <source>
        <dbReference type="EMBL" id="PPC75167.1"/>
    </source>
</evidence>
<evidence type="ECO:0000313" key="2">
    <source>
        <dbReference type="Proteomes" id="UP000238196"/>
    </source>
</evidence>
<accession>A0A2S5KJZ9</accession>
<comment type="caution">
    <text evidence="1">The sequence shown here is derived from an EMBL/GenBank/DDBJ whole genome shotgun (WGS) entry which is preliminary data.</text>
</comment>
<sequence length="63" mass="6719">MPNTASKTGSKCSLSSLNSAVSPVSCALGVFSCLGCLDNNFQWPAKPLFYWFSSNSVTADRSH</sequence>
<name>A0A2S5KJZ9_9PROT</name>
<dbReference type="EMBL" id="PRLP01000106">
    <property type="protein sequence ID" value="PPC75167.1"/>
    <property type="molecule type" value="Genomic_DNA"/>
</dbReference>
<gene>
    <name evidence="1" type="ORF">C4K68_21230</name>
</gene>